<dbReference type="InterPro" id="IPR000571">
    <property type="entry name" value="Znf_CCCH"/>
</dbReference>
<name>A0A4P6XRX9_9ASCO</name>
<keyword evidence="1 5" id="KW-0479">Metal-binding</keyword>
<keyword evidence="2" id="KW-0677">Repeat</keyword>
<accession>A0A4P6XRX9</accession>
<feature type="domain" description="C3H1-type" evidence="7">
    <location>
        <begin position="240"/>
        <end position="267"/>
    </location>
</feature>
<feature type="compositionally biased region" description="Low complexity" evidence="6">
    <location>
        <begin position="167"/>
        <end position="186"/>
    </location>
</feature>
<reference evidence="9" key="1">
    <citation type="submission" date="2019-03" db="EMBL/GenBank/DDBJ databases">
        <title>Snf2 controls pulcherriminic acid biosynthesis and connects pigmentation and antifungal activity of the yeast Metschnikowia pulcherrima.</title>
        <authorList>
            <person name="Gore-Lloyd D."/>
            <person name="Sumann I."/>
            <person name="Brachmann A.O."/>
            <person name="Schneeberger K."/>
            <person name="Ortiz-Merino R.A."/>
            <person name="Moreno-Beltran M."/>
            <person name="Schlaefli M."/>
            <person name="Kirner P."/>
            <person name="Santos Kron A."/>
            <person name="Wolfe K.H."/>
            <person name="Piel J."/>
            <person name="Ahrens C.H."/>
            <person name="Henk D."/>
            <person name="Freimoser F.M."/>
        </authorList>
    </citation>
    <scope>NUCLEOTIDE SEQUENCE [LARGE SCALE GENOMIC DNA]</scope>
    <source>
        <strain evidence="9">APC 1.2</strain>
    </source>
</reference>
<evidence type="ECO:0000256" key="6">
    <source>
        <dbReference type="SAM" id="MobiDB-lite"/>
    </source>
</evidence>
<dbReference type="Gene3D" id="4.10.1000.10">
    <property type="entry name" value="Zinc finger, CCCH-type"/>
    <property type="match status" value="2"/>
</dbReference>
<keyword evidence="4 5" id="KW-0862">Zinc</keyword>
<feature type="zinc finger region" description="C3H1-type" evidence="5">
    <location>
        <begin position="202"/>
        <end position="230"/>
    </location>
</feature>
<evidence type="ECO:0000259" key="7">
    <source>
        <dbReference type="PROSITE" id="PS50103"/>
    </source>
</evidence>
<gene>
    <name evidence="8" type="primary">MPUL0E01030</name>
    <name evidence="8" type="ORF">METSCH_E01030</name>
</gene>
<dbReference type="GO" id="GO:0006879">
    <property type="term" value="P:intracellular iron ion homeostasis"/>
    <property type="evidence" value="ECO:0007669"/>
    <property type="project" value="UniProtKB-ARBA"/>
</dbReference>
<dbReference type="AlphaFoldDB" id="A0A4P6XRX9"/>
<evidence type="ECO:0000256" key="4">
    <source>
        <dbReference type="ARBA" id="ARBA00022833"/>
    </source>
</evidence>
<evidence type="ECO:0000256" key="3">
    <source>
        <dbReference type="ARBA" id="ARBA00022771"/>
    </source>
</evidence>
<evidence type="ECO:0000256" key="2">
    <source>
        <dbReference type="ARBA" id="ARBA00022737"/>
    </source>
</evidence>
<evidence type="ECO:0000256" key="1">
    <source>
        <dbReference type="ARBA" id="ARBA00022723"/>
    </source>
</evidence>
<proteinExistence type="predicted"/>
<feature type="zinc finger region" description="C3H1-type" evidence="5">
    <location>
        <begin position="240"/>
        <end position="267"/>
    </location>
</feature>
<organism evidence="8 9">
    <name type="scientific">Metschnikowia aff. pulcherrima</name>
    <dbReference type="NCBI Taxonomy" id="2163413"/>
    <lineage>
        <taxon>Eukaryota</taxon>
        <taxon>Fungi</taxon>
        <taxon>Dikarya</taxon>
        <taxon>Ascomycota</taxon>
        <taxon>Saccharomycotina</taxon>
        <taxon>Pichiomycetes</taxon>
        <taxon>Metschnikowiaceae</taxon>
        <taxon>Metschnikowia</taxon>
    </lineage>
</organism>
<dbReference type="STRING" id="2163413.A0A4P6XRX9"/>
<dbReference type="GO" id="GO:0003729">
    <property type="term" value="F:mRNA binding"/>
    <property type="evidence" value="ECO:0007669"/>
    <property type="project" value="InterPro"/>
</dbReference>
<dbReference type="PANTHER" id="PTHR12547:SF18">
    <property type="entry name" value="PROTEIN TIS11"/>
    <property type="match status" value="1"/>
</dbReference>
<dbReference type="GO" id="GO:0010468">
    <property type="term" value="P:regulation of gene expression"/>
    <property type="evidence" value="ECO:0007669"/>
    <property type="project" value="UniProtKB-ARBA"/>
</dbReference>
<dbReference type="Proteomes" id="UP000292447">
    <property type="component" value="Chromosome V"/>
</dbReference>
<keyword evidence="3 5" id="KW-0863">Zinc-finger</keyword>
<sequence length="267" mass="29636">METLYATNYAFPRDKHVQYRPVSALSSPLAKSSSSFDSQEDLLPELWLESPPLENYAFTRPLTTQSIGLSPIAVHQSPFINLNFAADSYYSGHEQPKSFHSSVLLRDESLEYAQSLLPNSLLFPLTGHGNSPRTPHENATKQPTAIVRKELTELNVAKIEDDTVQVRPQLRRSSSSSKCRHGSTSSLSTCSKAQAKNLNTQLYKTELCASFMKLGACPYGGKCQFAHGEAELKSVARPSNWRSKPCANWARSGSCRYGNRCCFKHGD</sequence>
<dbReference type="PROSITE" id="PS50103">
    <property type="entry name" value="ZF_C3H1"/>
    <property type="match status" value="2"/>
</dbReference>
<dbReference type="PANTHER" id="PTHR12547">
    <property type="entry name" value="CCCH ZINC FINGER/TIS11-RELATED"/>
    <property type="match status" value="1"/>
</dbReference>
<feature type="domain" description="C3H1-type" evidence="7">
    <location>
        <begin position="202"/>
        <end position="230"/>
    </location>
</feature>
<protein>
    <submittedName>
        <fullName evidence="8">Zinc finger C-x8-C-x5-C-x3-H type and similar</fullName>
    </submittedName>
</protein>
<keyword evidence="9" id="KW-1185">Reference proteome</keyword>
<dbReference type="EMBL" id="CP034460">
    <property type="protein sequence ID" value="QBM89869.1"/>
    <property type="molecule type" value="Genomic_DNA"/>
</dbReference>
<evidence type="ECO:0000256" key="5">
    <source>
        <dbReference type="PROSITE-ProRule" id="PRU00723"/>
    </source>
</evidence>
<feature type="region of interest" description="Disordered" evidence="6">
    <location>
        <begin position="167"/>
        <end position="187"/>
    </location>
</feature>
<dbReference type="InterPro" id="IPR045877">
    <property type="entry name" value="ZFP36-like"/>
</dbReference>
<dbReference type="Pfam" id="PF00642">
    <property type="entry name" value="zf-CCCH"/>
    <property type="match status" value="2"/>
</dbReference>
<evidence type="ECO:0000313" key="8">
    <source>
        <dbReference type="EMBL" id="QBM89869.1"/>
    </source>
</evidence>
<dbReference type="FunFam" id="4.10.1000.10:FF:000001">
    <property type="entry name" value="zinc finger CCCH domain-containing protein 15-like"/>
    <property type="match status" value="1"/>
</dbReference>
<dbReference type="SUPFAM" id="SSF90229">
    <property type="entry name" value="CCCH zinc finger"/>
    <property type="match status" value="2"/>
</dbReference>
<dbReference type="FunFam" id="4.10.1000.10:FF:000018">
    <property type="entry name" value="Zinc finger protein"/>
    <property type="match status" value="1"/>
</dbReference>
<dbReference type="GO" id="GO:0008270">
    <property type="term" value="F:zinc ion binding"/>
    <property type="evidence" value="ECO:0007669"/>
    <property type="project" value="UniProtKB-KW"/>
</dbReference>
<evidence type="ECO:0000313" key="9">
    <source>
        <dbReference type="Proteomes" id="UP000292447"/>
    </source>
</evidence>
<dbReference type="SMART" id="SM00356">
    <property type="entry name" value="ZnF_C3H1"/>
    <property type="match status" value="2"/>
</dbReference>
<dbReference type="InterPro" id="IPR036855">
    <property type="entry name" value="Znf_CCCH_sf"/>
</dbReference>